<evidence type="ECO:0000313" key="2">
    <source>
        <dbReference type="Proteomes" id="UP001597186"/>
    </source>
</evidence>
<comment type="caution">
    <text evidence="1">The sequence shown here is derived from an EMBL/GenBank/DDBJ whole genome shotgun (WGS) entry which is preliminary data.</text>
</comment>
<dbReference type="RefSeq" id="WP_379913408.1">
    <property type="nucleotide sequence ID" value="NZ_JBHUDD010000034.1"/>
</dbReference>
<gene>
    <name evidence="1" type="ORF">ACFTOW_04175</name>
</gene>
<name>A0ABW4ECQ7_9RHOB</name>
<dbReference type="EMBL" id="JBHUDD010000034">
    <property type="protein sequence ID" value="MFD1508600.1"/>
    <property type="molecule type" value="Genomic_DNA"/>
</dbReference>
<proteinExistence type="predicted"/>
<keyword evidence="2" id="KW-1185">Reference proteome</keyword>
<organism evidence="1 2">
    <name type="scientific">Lacimonas salitolerans</name>
    <dbReference type="NCBI Taxonomy" id="1323750"/>
    <lineage>
        <taxon>Bacteria</taxon>
        <taxon>Pseudomonadati</taxon>
        <taxon>Pseudomonadota</taxon>
        <taxon>Alphaproteobacteria</taxon>
        <taxon>Rhodobacterales</taxon>
        <taxon>Paracoccaceae</taxon>
        <taxon>Lacimonas</taxon>
    </lineage>
</organism>
<reference evidence="2" key="1">
    <citation type="journal article" date="2019" name="Int. J. Syst. Evol. Microbiol.">
        <title>The Global Catalogue of Microorganisms (GCM) 10K type strain sequencing project: providing services to taxonomists for standard genome sequencing and annotation.</title>
        <authorList>
            <consortium name="The Broad Institute Genomics Platform"/>
            <consortium name="The Broad Institute Genome Sequencing Center for Infectious Disease"/>
            <person name="Wu L."/>
            <person name="Ma J."/>
        </authorList>
    </citation>
    <scope>NUCLEOTIDE SEQUENCE [LARGE SCALE GENOMIC DNA]</scope>
    <source>
        <strain evidence="2">CGMCC 1.12477</strain>
    </source>
</reference>
<accession>A0ABW4ECQ7</accession>
<sequence length="34" mass="4017">MTHPFHPLFSQRRLCVGRRCNRHGKRLLLQADDG</sequence>
<protein>
    <submittedName>
        <fullName evidence="1">DUF5372 family protein</fullName>
    </submittedName>
</protein>
<dbReference type="Proteomes" id="UP001597186">
    <property type="component" value="Unassembled WGS sequence"/>
</dbReference>
<evidence type="ECO:0000313" key="1">
    <source>
        <dbReference type="EMBL" id="MFD1508600.1"/>
    </source>
</evidence>
<dbReference type="Pfam" id="PF17342">
    <property type="entry name" value="DUF5372"/>
    <property type="match status" value="1"/>
</dbReference>
<feature type="non-terminal residue" evidence="1">
    <location>
        <position position="34"/>
    </location>
</feature>
<dbReference type="InterPro" id="IPR035315">
    <property type="entry name" value="DUF5372"/>
</dbReference>